<dbReference type="PANTHER" id="PTHR41542:SF1">
    <property type="entry name" value="BLL5807 PROTEIN"/>
    <property type="match status" value="1"/>
</dbReference>
<dbReference type="EMBL" id="CP002159">
    <property type="protein sequence ID" value="ADL56897.1"/>
    <property type="molecule type" value="Genomic_DNA"/>
</dbReference>
<keyword evidence="6" id="KW-1185">Reference proteome</keyword>
<dbReference type="KEGG" id="gca:Galf_2905"/>
<feature type="region of interest" description="Disordered" evidence="1">
    <location>
        <begin position="27"/>
        <end position="58"/>
    </location>
</feature>
<keyword evidence="2" id="KW-0472">Membrane</keyword>
<dbReference type="STRING" id="395494.Galf_2905"/>
<evidence type="ECO:0000256" key="3">
    <source>
        <dbReference type="SAM" id="SignalP"/>
    </source>
</evidence>
<feature type="transmembrane region" description="Helical" evidence="2">
    <location>
        <begin position="64"/>
        <end position="82"/>
    </location>
</feature>
<dbReference type="AlphaFoldDB" id="D9SE75"/>
<keyword evidence="2" id="KW-1133">Transmembrane helix</keyword>
<evidence type="ECO:0000256" key="1">
    <source>
        <dbReference type="SAM" id="MobiDB-lite"/>
    </source>
</evidence>
<name>D9SE75_GALCS</name>
<dbReference type="InterPro" id="IPR007379">
    <property type="entry name" value="Tim44-like_dom"/>
</dbReference>
<evidence type="ECO:0000259" key="4">
    <source>
        <dbReference type="SMART" id="SM00978"/>
    </source>
</evidence>
<evidence type="ECO:0000313" key="5">
    <source>
        <dbReference type="EMBL" id="ADL56897.1"/>
    </source>
</evidence>
<protein>
    <submittedName>
        <fullName evidence="5">Import inner membrane translocase subunit Tim44</fullName>
    </submittedName>
</protein>
<organism evidence="5 6">
    <name type="scientific">Gallionella capsiferriformans (strain ES-2)</name>
    <name type="common">Gallionella ferruginea capsiferriformans (strain ES-2)</name>
    <dbReference type="NCBI Taxonomy" id="395494"/>
    <lineage>
        <taxon>Bacteria</taxon>
        <taxon>Pseudomonadati</taxon>
        <taxon>Pseudomonadota</taxon>
        <taxon>Betaproteobacteria</taxon>
        <taxon>Nitrosomonadales</taxon>
        <taxon>Gallionellaceae</taxon>
        <taxon>Gallionella</taxon>
    </lineage>
</organism>
<sequence precursor="true">MKKFWMLLTIALTCLSLFAATAEAKRFGGGSSSGKQRTMAPQQTQKAPAAAPAPAAPASTGNKWMGPLAGLAIGAGLGAMFAGGMGGLGGAMSGILMALLAGAAVMFAIAMFRKKQQPAMQSMQYAGAGAPYQEPVQPHYAGSSSAAIASPATGHIPADFPVESFLRSAKTSFIRLQAANDRKDLNDIREYTTPEMFAEISMQMHERDNTPQTTNVIAINGELLEVANEGDWAIASVRFTGQLSENNGTAENVDEIWHVQKNLKDDKAVWLLSGIQQTTLH</sequence>
<dbReference type="RefSeq" id="WP_013294799.1">
    <property type="nucleotide sequence ID" value="NC_014394.1"/>
</dbReference>
<dbReference type="Pfam" id="PF04280">
    <property type="entry name" value="Tim44"/>
    <property type="match status" value="1"/>
</dbReference>
<accession>D9SE75</accession>
<dbReference type="SMART" id="SM00978">
    <property type="entry name" value="Tim44"/>
    <property type="match status" value="1"/>
</dbReference>
<keyword evidence="2" id="KW-0812">Transmembrane</keyword>
<keyword evidence="3" id="KW-0732">Signal</keyword>
<dbReference type="OrthoDB" id="5297955at2"/>
<feature type="chain" id="PRO_5003128124" evidence="3">
    <location>
        <begin position="20"/>
        <end position="281"/>
    </location>
</feature>
<proteinExistence type="predicted"/>
<dbReference type="Proteomes" id="UP000001235">
    <property type="component" value="Chromosome"/>
</dbReference>
<feature type="transmembrane region" description="Helical" evidence="2">
    <location>
        <begin position="94"/>
        <end position="112"/>
    </location>
</feature>
<gene>
    <name evidence="5" type="ordered locus">Galf_2905</name>
</gene>
<evidence type="ECO:0000313" key="6">
    <source>
        <dbReference type="Proteomes" id="UP000001235"/>
    </source>
</evidence>
<reference evidence="5 6" key="1">
    <citation type="submission" date="2010-08" db="EMBL/GenBank/DDBJ databases">
        <title>Complete sequence of Gallionella capsiferriformans ES-2.</title>
        <authorList>
            <consortium name="US DOE Joint Genome Institute"/>
            <person name="Lucas S."/>
            <person name="Copeland A."/>
            <person name="Lapidus A."/>
            <person name="Cheng J.-F."/>
            <person name="Bruce D."/>
            <person name="Goodwin L."/>
            <person name="Pitluck S."/>
            <person name="Chertkov O."/>
            <person name="Davenport K.W."/>
            <person name="Detter J.C."/>
            <person name="Han C."/>
            <person name="Tapia R."/>
            <person name="Land M."/>
            <person name="Hauser L."/>
            <person name="Chang Y.-J."/>
            <person name="Jeffries C."/>
            <person name="Kyrpides N."/>
            <person name="Ivanova N."/>
            <person name="Mikhailova N."/>
            <person name="Shelobolina E.S."/>
            <person name="Picardal F."/>
            <person name="Roden E."/>
            <person name="Emerson D."/>
            <person name="Woyke T."/>
        </authorList>
    </citation>
    <scope>NUCLEOTIDE SEQUENCE [LARGE SCALE GENOMIC DNA]</scope>
    <source>
        <strain evidence="5 6">ES-2</strain>
    </source>
</reference>
<dbReference type="eggNOG" id="COG4395">
    <property type="taxonomic scope" value="Bacteria"/>
</dbReference>
<dbReference type="SUPFAM" id="SSF54427">
    <property type="entry name" value="NTF2-like"/>
    <property type="match status" value="1"/>
</dbReference>
<dbReference type="PANTHER" id="PTHR41542">
    <property type="entry name" value="BLL5807 PROTEIN"/>
    <property type="match status" value="1"/>
</dbReference>
<dbReference type="HOGENOM" id="CLU_052470_0_0_4"/>
<feature type="signal peptide" evidence="3">
    <location>
        <begin position="1"/>
        <end position="19"/>
    </location>
</feature>
<feature type="domain" description="Tim44-like" evidence="4">
    <location>
        <begin position="146"/>
        <end position="277"/>
    </location>
</feature>
<dbReference type="InterPro" id="IPR032710">
    <property type="entry name" value="NTF2-like_dom_sf"/>
</dbReference>
<feature type="compositionally biased region" description="Polar residues" evidence="1">
    <location>
        <begin position="33"/>
        <end position="46"/>
    </location>
</feature>
<feature type="compositionally biased region" description="Low complexity" evidence="1">
    <location>
        <begin position="47"/>
        <end position="58"/>
    </location>
</feature>
<evidence type="ECO:0000256" key="2">
    <source>
        <dbReference type="SAM" id="Phobius"/>
    </source>
</evidence>
<dbReference type="Gene3D" id="3.10.450.240">
    <property type="match status" value="1"/>
</dbReference>